<proteinExistence type="predicted"/>
<evidence type="ECO:0000256" key="1">
    <source>
        <dbReference type="SAM" id="MobiDB-lite"/>
    </source>
</evidence>
<dbReference type="Proteomes" id="UP000735302">
    <property type="component" value="Unassembled WGS sequence"/>
</dbReference>
<evidence type="ECO:0000313" key="3">
    <source>
        <dbReference type="Proteomes" id="UP000735302"/>
    </source>
</evidence>
<reference evidence="2 3" key="1">
    <citation type="journal article" date="2021" name="Elife">
        <title>Chloroplast acquisition without the gene transfer in kleptoplastic sea slugs, Plakobranchus ocellatus.</title>
        <authorList>
            <person name="Maeda T."/>
            <person name="Takahashi S."/>
            <person name="Yoshida T."/>
            <person name="Shimamura S."/>
            <person name="Takaki Y."/>
            <person name="Nagai Y."/>
            <person name="Toyoda A."/>
            <person name="Suzuki Y."/>
            <person name="Arimoto A."/>
            <person name="Ishii H."/>
            <person name="Satoh N."/>
            <person name="Nishiyama T."/>
            <person name="Hasebe M."/>
            <person name="Maruyama T."/>
            <person name="Minagawa J."/>
            <person name="Obokata J."/>
            <person name="Shigenobu S."/>
        </authorList>
    </citation>
    <scope>NUCLEOTIDE SEQUENCE [LARGE SCALE GENOMIC DNA]</scope>
</reference>
<dbReference type="PANTHER" id="PTHR31424:SF3">
    <property type="entry name" value="RING-TYPE DOMAIN-CONTAINING PROTEIN"/>
    <property type="match status" value="1"/>
</dbReference>
<dbReference type="AlphaFoldDB" id="A0AAV4DAX1"/>
<gene>
    <name evidence="2" type="ORF">PoB_006771800</name>
</gene>
<feature type="compositionally biased region" description="Polar residues" evidence="1">
    <location>
        <begin position="346"/>
        <end position="356"/>
    </location>
</feature>
<dbReference type="Pfam" id="PF06918">
    <property type="entry name" value="DUF1280"/>
    <property type="match status" value="1"/>
</dbReference>
<dbReference type="PANTHER" id="PTHR31424">
    <property type="entry name" value="PROTEIN CBG23806"/>
    <property type="match status" value="1"/>
</dbReference>
<keyword evidence="3" id="KW-1185">Reference proteome</keyword>
<feature type="region of interest" description="Disordered" evidence="1">
    <location>
        <begin position="346"/>
        <end position="367"/>
    </location>
</feature>
<sequence>MKEALGLSWRQGRKHGSLLRKVGVHLENEKPVRELSREIVSDFFHVEERSFLKEGGVEYLAQYGRILNLPQFVDSLLDSYDRQNMLTLNNGSIGGDHGKNSLKFTLQIANTEKPNARYNTVVIAIAAVKDTHDNIVRFIQGGLEEDLKALQSHSWRDKNIKVFLDGDYDFMCKIYGLSGPQGTYPCLWCLMPRRAMHRPSDQCQPRSLASLLADNKSFMQLCEGEKKDVAKFYNSLHAPMIDIESDRVSPLYLHILLGIVLKHHKLLEDAAHRLDTKIAGQADVFLLTLGESLKNYRAQWINKSNESSAGPDGVYYQFLRHLPESCTGHCGQPRNIRRQWRLKPLPNQSLRSNDMPNEQKFALQNLE</sequence>
<dbReference type="EMBL" id="BLXT01007673">
    <property type="protein sequence ID" value="GFO41213.1"/>
    <property type="molecule type" value="Genomic_DNA"/>
</dbReference>
<evidence type="ECO:0000313" key="2">
    <source>
        <dbReference type="EMBL" id="GFO41213.1"/>
    </source>
</evidence>
<comment type="caution">
    <text evidence="2">The sequence shown here is derived from an EMBL/GenBank/DDBJ whole genome shotgun (WGS) entry which is preliminary data.</text>
</comment>
<organism evidence="2 3">
    <name type="scientific">Plakobranchus ocellatus</name>
    <dbReference type="NCBI Taxonomy" id="259542"/>
    <lineage>
        <taxon>Eukaryota</taxon>
        <taxon>Metazoa</taxon>
        <taxon>Spiralia</taxon>
        <taxon>Lophotrochozoa</taxon>
        <taxon>Mollusca</taxon>
        <taxon>Gastropoda</taxon>
        <taxon>Heterobranchia</taxon>
        <taxon>Euthyneura</taxon>
        <taxon>Panpulmonata</taxon>
        <taxon>Sacoglossa</taxon>
        <taxon>Placobranchoidea</taxon>
        <taxon>Plakobranchidae</taxon>
        <taxon>Plakobranchus</taxon>
    </lineage>
</organism>
<name>A0AAV4DAX1_9GAST</name>
<protein>
    <submittedName>
        <fullName evidence="2">Amine oxidase</fullName>
    </submittedName>
</protein>
<accession>A0AAV4DAX1</accession>
<dbReference type="InterPro" id="IPR009689">
    <property type="entry name" value="DUF1280"/>
</dbReference>